<organism evidence="3 4">
    <name type="scientific">Potamilus streckersoni</name>
    <dbReference type="NCBI Taxonomy" id="2493646"/>
    <lineage>
        <taxon>Eukaryota</taxon>
        <taxon>Metazoa</taxon>
        <taxon>Spiralia</taxon>
        <taxon>Lophotrochozoa</taxon>
        <taxon>Mollusca</taxon>
        <taxon>Bivalvia</taxon>
        <taxon>Autobranchia</taxon>
        <taxon>Heteroconchia</taxon>
        <taxon>Palaeoheterodonta</taxon>
        <taxon>Unionida</taxon>
        <taxon>Unionoidea</taxon>
        <taxon>Unionidae</taxon>
        <taxon>Ambleminae</taxon>
        <taxon>Lampsilini</taxon>
        <taxon>Potamilus</taxon>
    </lineage>
</organism>
<dbReference type="Proteomes" id="UP001195483">
    <property type="component" value="Unassembled WGS sequence"/>
</dbReference>
<evidence type="ECO:0008006" key="5">
    <source>
        <dbReference type="Google" id="ProtNLM"/>
    </source>
</evidence>
<reference evidence="3" key="2">
    <citation type="journal article" date="2021" name="Genome Biol. Evol.">
        <title>Developing a high-quality reference genome for a parasitic bivalve with doubly uniparental inheritance (Bivalvia: Unionida).</title>
        <authorList>
            <person name="Smith C.H."/>
        </authorList>
    </citation>
    <scope>NUCLEOTIDE SEQUENCE</scope>
    <source>
        <strain evidence="3">CHS0354</strain>
        <tissue evidence="3">Mantle</tissue>
    </source>
</reference>
<keyword evidence="2" id="KW-0732">Signal</keyword>
<feature type="chain" id="PRO_5042074772" description="Secreted protein" evidence="2">
    <location>
        <begin position="24"/>
        <end position="72"/>
    </location>
</feature>
<accession>A0AAE0SUF3</accession>
<gene>
    <name evidence="3" type="ORF">CHS0354_042331</name>
</gene>
<dbReference type="AlphaFoldDB" id="A0AAE0SUF3"/>
<reference evidence="3" key="3">
    <citation type="submission" date="2023-05" db="EMBL/GenBank/DDBJ databases">
        <authorList>
            <person name="Smith C.H."/>
        </authorList>
    </citation>
    <scope>NUCLEOTIDE SEQUENCE</scope>
    <source>
        <strain evidence="3">CHS0354</strain>
        <tissue evidence="3">Mantle</tissue>
    </source>
</reference>
<evidence type="ECO:0000313" key="3">
    <source>
        <dbReference type="EMBL" id="KAK3597979.1"/>
    </source>
</evidence>
<feature type="signal peptide" evidence="2">
    <location>
        <begin position="1"/>
        <end position="23"/>
    </location>
</feature>
<sequence length="72" mass="8195">MRLTLPLVALGVIQISYIYCSAAQGSGQDRHMERMQALHRRTKWNEDKHGNIRSHSSSKDLVFKSQGSRKPS</sequence>
<dbReference type="EMBL" id="JAEAOA010002354">
    <property type="protein sequence ID" value="KAK3597979.1"/>
    <property type="molecule type" value="Genomic_DNA"/>
</dbReference>
<protein>
    <recommendedName>
        <fullName evidence="5">Secreted protein</fullName>
    </recommendedName>
</protein>
<evidence type="ECO:0000256" key="2">
    <source>
        <dbReference type="SAM" id="SignalP"/>
    </source>
</evidence>
<proteinExistence type="predicted"/>
<feature type="region of interest" description="Disordered" evidence="1">
    <location>
        <begin position="41"/>
        <end position="72"/>
    </location>
</feature>
<evidence type="ECO:0000256" key="1">
    <source>
        <dbReference type="SAM" id="MobiDB-lite"/>
    </source>
</evidence>
<keyword evidence="4" id="KW-1185">Reference proteome</keyword>
<name>A0AAE0SUF3_9BIVA</name>
<reference evidence="3" key="1">
    <citation type="journal article" date="2021" name="Genome Biol. Evol.">
        <title>A High-Quality Reference Genome for a Parasitic Bivalve with Doubly Uniparental Inheritance (Bivalvia: Unionida).</title>
        <authorList>
            <person name="Smith C.H."/>
        </authorList>
    </citation>
    <scope>NUCLEOTIDE SEQUENCE</scope>
    <source>
        <strain evidence="3">CHS0354</strain>
    </source>
</reference>
<comment type="caution">
    <text evidence="3">The sequence shown here is derived from an EMBL/GenBank/DDBJ whole genome shotgun (WGS) entry which is preliminary data.</text>
</comment>
<evidence type="ECO:0000313" key="4">
    <source>
        <dbReference type="Proteomes" id="UP001195483"/>
    </source>
</evidence>